<evidence type="ECO:0000256" key="1">
    <source>
        <dbReference type="SAM" id="MobiDB-lite"/>
    </source>
</evidence>
<gene>
    <name evidence="2" type="ORF">LSAT_V11C500283100</name>
</gene>
<protein>
    <submittedName>
        <fullName evidence="2">Uncharacterized protein</fullName>
    </submittedName>
</protein>
<dbReference type="Proteomes" id="UP000235145">
    <property type="component" value="Unassembled WGS sequence"/>
</dbReference>
<proteinExistence type="predicted"/>
<reference evidence="2 3" key="1">
    <citation type="journal article" date="2017" name="Nat. Commun.">
        <title>Genome assembly with in vitro proximity ligation data and whole-genome triplication in lettuce.</title>
        <authorList>
            <person name="Reyes-Chin-Wo S."/>
            <person name="Wang Z."/>
            <person name="Yang X."/>
            <person name="Kozik A."/>
            <person name="Arikit S."/>
            <person name="Song C."/>
            <person name="Xia L."/>
            <person name="Froenicke L."/>
            <person name="Lavelle D.O."/>
            <person name="Truco M.J."/>
            <person name="Xia R."/>
            <person name="Zhu S."/>
            <person name="Xu C."/>
            <person name="Xu H."/>
            <person name="Xu X."/>
            <person name="Cox K."/>
            <person name="Korf I."/>
            <person name="Meyers B.C."/>
            <person name="Michelmore R.W."/>
        </authorList>
    </citation>
    <scope>NUCLEOTIDE SEQUENCE [LARGE SCALE GENOMIC DNA]</scope>
    <source>
        <strain evidence="3">cv. Salinas</strain>
        <tissue evidence="2">Seedlings</tissue>
    </source>
</reference>
<keyword evidence="3" id="KW-1185">Reference proteome</keyword>
<feature type="region of interest" description="Disordered" evidence="1">
    <location>
        <begin position="1"/>
        <end position="27"/>
    </location>
</feature>
<organism evidence="2 3">
    <name type="scientific">Lactuca sativa</name>
    <name type="common">Garden lettuce</name>
    <dbReference type="NCBI Taxonomy" id="4236"/>
    <lineage>
        <taxon>Eukaryota</taxon>
        <taxon>Viridiplantae</taxon>
        <taxon>Streptophyta</taxon>
        <taxon>Embryophyta</taxon>
        <taxon>Tracheophyta</taxon>
        <taxon>Spermatophyta</taxon>
        <taxon>Magnoliopsida</taxon>
        <taxon>eudicotyledons</taxon>
        <taxon>Gunneridae</taxon>
        <taxon>Pentapetalae</taxon>
        <taxon>asterids</taxon>
        <taxon>campanulids</taxon>
        <taxon>Asterales</taxon>
        <taxon>Asteraceae</taxon>
        <taxon>Cichorioideae</taxon>
        <taxon>Cichorieae</taxon>
        <taxon>Lactucinae</taxon>
        <taxon>Lactuca</taxon>
    </lineage>
</organism>
<evidence type="ECO:0000313" key="3">
    <source>
        <dbReference type="Proteomes" id="UP000235145"/>
    </source>
</evidence>
<dbReference type="AlphaFoldDB" id="A0A9R1VME5"/>
<name>A0A9R1VME5_LACSA</name>
<evidence type="ECO:0000313" key="2">
    <source>
        <dbReference type="EMBL" id="KAJ0207974.1"/>
    </source>
</evidence>
<dbReference type="EMBL" id="NBSK02000005">
    <property type="protein sequence ID" value="KAJ0207974.1"/>
    <property type="molecule type" value="Genomic_DNA"/>
</dbReference>
<comment type="caution">
    <text evidence="2">The sequence shown here is derived from an EMBL/GenBank/DDBJ whole genome shotgun (WGS) entry which is preliminary data.</text>
</comment>
<sequence length="121" mass="13838">MTLMPPKPIRRSQFPRSKQPPQLQFLPHLTADPSPISACRPPPRLQLQSSPSPISWASIWESLKGLSGVYKELNAKPENEEYLYNTEIKAKLENKLSLYDSWGSRKCIQCSDLKYTNQHKG</sequence>
<accession>A0A9R1VME5</accession>